<dbReference type="EMBL" id="JBBPBM010000006">
    <property type="protein sequence ID" value="KAK8579023.1"/>
    <property type="molecule type" value="Genomic_DNA"/>
</dbReference>
<protein>
    <recommendedName>
        <fullName evidence="1">RNase H type-1 domain-containing protein</fullName>
    </recommendedName>
</protein>
<dbReference type="Pfam" id="PF13456">
    <property type="entry name" value="RVT_3"/>
    <property type="match status" value="1"/>
</dbReference>
<dbReference type="PANTHER" id="PTHR47723:SF13">
    <property type="entry name" value="PUTATIVE-RELATED"/>
    <property type="match status" value="1"/>
</dbReference>
<evidence type="ECO:0000313" key="2">
    <source>
        <dbReference type="EMBL" id="KAK8579023.1"/>
    </source>
</evidence>
<dbReference type="InterPro" id="IPR002156">
    <property type="entry name" value="RNaseH_domain"/>
</dbReference>
<name>A0ABR2FDN7_9ROSI</name>
<accession>A0ABR2FDN7</accession>
<feature type="domain" description="RNase H type-1" evidence="1">
    <location>
        <begin position="36"/>
        <end position="145"/>
    </location>
</feature>
<dbReference type="CDD" id="cd06222">
    <property type="entry name" value="RNase_H_like"/>
    <property type="match status" value="1"/>
</dbReference>
<dbReference type="InterPro" id="IPR036397">
    <property type="entry name" value="RNaseH_sf"/>
</dbReference>
<evidence type="ECO:0000313" key="3">
    <source>
        <dbReference type="Proteomes" id="UP001472677"/>
    </source>
</evidence>
<dbReference type="InterPro" id="IPR053151">
    <property type="entry name" value="RNase_H-like"/>
</dbReference>
<dbReference type="Proteomes" id="UP001472677">
    <property type="component" value="Unassembled WGS sequence"/>
</dbReference>
<sequence>MLGAIAQGRGPVVVDGRVQQPLQFGSSLNPGCYRINPDGFRRVEDRLAACGGMIRSPAGEWVISFAKAIGVCAMVDVELWGIYIGLVCAWDLYVTGIVVETDCLEALKLIRIGRNGKRSYGLVLHILELCHRFQAVSFQHIKRDTITELWTR</sequence>
<dbReference type="InterPro" id="IPR044730">
    <property type="entry name" value="RNase_H-like_dom_plant"/>
</dbReference>
<dbReference type="PANTHER" id="PTHR47723">
    <property type="entry name" value="OS05G0353850 PROTEIN"/>
    <property type="match status" value="1"/>
</dbReference>
<comment type="caution">
    <text evidence="2">The sequence shown here is derived from an EMBL/GenBank/DDBJ whole genome shotgun (WGS) entry which is preliminary data.</text>
</comment>
<keyword evidence="3" id="KW-1185">Reference proteome</keyword>
<dbReference type="InterPro" id="IPR012337">
    <property type="entry name" value="RNaseH-like_sf"/>
</dbReference>
<gene>
    <name evidence="2" type="ORF">V6N12_069358</name>
</gene>
<evidence type="ECO:0000259" key="1">
    <source>
        <dbReference type="Pfam" id="PF13456"/>
    </source>
</evidence>
<organism evidence="2 3">
    <name type="scientific">Hibiscus sabdariffa</name>
    <name type="common">roselle</name>
    <dbReference type="NCBI Taxonomy" id="183260"/>
    <lineage>
        <taxon>Eukaryota</taxon>
        <taxon>Viridiplantae</taxon>
        <taxon>Streptophyta</taxon>
        <taxon>Embryophyta</taxon>
        <taxon>Tracheophyta</taxon>
        <taxon>Spermatophyta</taxon>
        <taxon>Magnoliopsida</taxon>
        <taxon>eudicotyledons</taxon>
        <taxon>Gunneridae</taxon>
        <taxon>Pentapetalae</taxon>
        <taxon>rosids</taxon>
        <taxon>malvids</taxon>
        <taxon>Malvales</taxon>
        <taxon>Malvaceae</taxon>
        <taxon>Malvoideae</taxon>
        <taxon>Hibiscus</taxon>
    </lineage>
</organism>
<dbReference type="SUPFAM" id="SSF53098">
    <property type="entry name" value="Ribonuclease H-like"/>
    <property type="match status" value="1"/>
</dbReference>
<proteinExistence type="predicted"/>
<reference evidence="2 3" key="1">
    <citation type="journal article" date="2024" name="G3 (Bethesda)">
        <title>Genome assembly of Hibiscus sabdariffa L. provides insights into metabolisms of medicinal natural products.</title>
        <authorList>
            <person name="Kim T."/>
        </authorList>
    </citation>
    <scope>NUCLEOTIDE SEQUENCE [LARGE SCALE GENOMIC DNA]</scope>
    <source>
        <strain evidence="2">TK-2024</strain>
        <tissue evidence="2">Old leaves</tissue>
    </source>
</reference>
<dbReference type="Gene3D" id="3.30.420.10">
    <property type="entry name" value="Ribonuclease H-like superfamily/Ribonuclease H"/>
    <property type="match status" value="1"/>
</dbReference>